<feature type="region of interest" description="Disordered" evidence="1">
    <location>
        <begin position="39"/>
        <end position="65"/>
    </location>
</feature>
<comment type="caution">
    <text evidence="2">The sequence shown here is derived from an EMBL/GenBank/DDBJ whole genome shotgun (WGS) entry which is preliminary data.</text>
</comment>
<keyword evidence="3" id="KW-1185">Reference proteome</keyword>
<accession>A0A7W9YG60</accession>
<reference evidence="2 3" key="1">
    <citation type="submission" date="2020-08" db="EMBL/GenBank/DDBJ databases">
        <title>Sequencing the genomes of 1000 actinobacteria strains.</title>
        <authorList>
            <person name="Klenk H.-P."/>
        </authorList>
    </citation>
    <scope>NUCLEOTIDE SEQUENCE [LARGE SCALE GENOMIC DNA]</scope>
    <source>
        <strain evidence="2 3">DSM 46659</strain>
    </source>
</reference>
<evidence type="ECO:0000256" key="1">
    <source>
        <dbReference type="SAM" id="MobiDB-lite"/>
    </source>
</evidence>
<evidence type="ECO:0000313" key="2">
    <source>
        <dbReference type="EMBL" id="MBB6171345.1"/>
    </source>
</evidence>
<name>A0A7W9YG60_9ACTN</name>
<evidence type="ECO:0000313" key="3">
    <source>
        <dbReference type="Proteomes" id="UP000546642"/>
    </source>
</evidence>
<proteinExistence type="predicted"/>
<dbReference type="AlphaFoldDB" id="A0A7W9YG60"/>
<dbReference type="EMBL" id="JACHDS010000001">
    <property type="protein sequence ID" value="MBB6171345.1"/>
    <property type="molecule type" value="Genomic_DNA"/>
</dbReference>
<dbReference type="RefSeq" id="WP_184074632.1">
    <property type="nucleotide sequence ID" value="NZ_JACHDS010000001.1"/>
</dbReference>
<gene>
    <name evidence="2" type="ORF">HNR23_001405</name>
</gene>
<dbReference type="Proteomes" id="UP000546642">
    <property type="component" value="Unassembled WGS sequence"/>
</dbReference>
<protein>
    <submittedName>
        <fullName evidence="2">Uncharacterized protein</fullName>
    </submittedName>
</protein>
<organism evidence="2 3">
    <name type="scientific">Nocardiopsis mwathae</name>
    <dbReference type="NCBI Taxonomy" id="1472723"/>
    <lineage>
        <taxon>Bacteria</taxon>
        <taxon>Bacillati</taxon>
        <taxon>Actinomycetota</taxon>
        <taxon>Actinomycetes</taxon>
        <taxon>Streptosporangiales</taxon>
        <taxon>Nocardiopsidaceae</taxon>
        <taxon>Nocardiopsis</taxon>
    </lineage>
</organism>
<sequence>MRLRPGARGVTGHAVDGGSPLTIAAAGLPAATARATAMGTAGRDRVASRWSWNTAAPRPAEPLGG</sequence>